<dbReference type="Proteomes" id="UP000838756">
    <property type="component" value="Unassembled WGS sequence"/>
</dbReference>
<feature type="chain" id="PRO_5035890996" evidence="1">
    <location>
        <begin position="19"/>
        <end position="75"/>
    </location>
</feature>
<keyword evidence="1" id="KW-0732">Signal</keyword>
<feature type="signal peptide" evidence="1">
    <location>
        <begin position="1"/>
        <end position="18"/>
    </location>
</feature>
<organism evidence="2 3">
    <name type="scientific">Pararge aegeria aegeria</name>
    <dbReference type="NCBI Taxonomy" id="348720"/>
    <lineage>
        <taxon>Eukaryota</taxon>
        <taxon>Metazoa</taxon>
        <taxon>Ecdysozoa</taxon>
        <taxon>Arthropoda</taxon>
        <taxon>Hexapoda</taxon>
        <taxon>Insecta</taxon>
        <taxon>Pterygota</taxon>
        <taxon>Neoptera</taxon>
        <taxon>Endopterygota</taxon>
        <taxon>Lepidoptera</taxon>
        <taxon>Glossata</taxon>
        <taxon>Ditrysia</taxon>
        <taxon>Papilionoidea</taxon>
        <taxon>Nymphalidae</taxon>
        <taxon>Satyrinae</taxon>
        <taxon>Satyrini</taxon>
        <taxon>Parargina</taxon>
        <taxon>Pararge</taxon>
    </lineage>
</organism>
<gene>
    <name evidence="2" type="primary">jg9348</name>
    <name evidence="2" type="ORF">PAEG_LOCUS19580</name>
</gene>
<sequence length="75" mass="8672">MRIDTIVALALTMALVIAMRCSEAARLRGLSLTEEEEDIPRHRYREYGVLRSRAARADDSFDDYGHLRFGRRSED</sequence>
<name>A0A8S4S1E2_9NEOP</name>
<accession>A0A8S4S1E2</accession>
<dbReference type="AlphaFoldDB" id="A0A8S4S1E2"/>
<comment type="caution">
    <text evidence="2">The sequence shown here is derived from an EMBL/GenBank/DDBJ whole genome shotgun (WGS) entry which is preliminary data.</text>
</comment>
<protein>
    <submittedName>
        <fullName evidence="2">Jg9348 protein</fullName>
    </submittedName>
</protein>
<evidence type="ECO:0000313" key="2">
    <source>
        <dbReference type="EMBL" id="CAH2243432.1"/>
    </source>
</evidence>
<keyword evidence="3" id="KW-1185">Reference proteome</keyword>
<dbReference type="EMBL" id="CAKXAJ010025746">
    <property type="protein sequence ID" value="CAH2243432.1"/>
    <property type="molecule type" value="Genomic_DNA"/>
</dbReference>
<dbReference type="OrthoDB" id="7391291at2759"/>
<reference evidence="2" key="1">
    <citation type="submission" date="2022-03" db="EMBL/GenBank/DDBJ databases">
        <authorList>
            <person name="Lindestad O."/>
        </authorList>
    </citation>
    <scope>NUCLEOTIDE SEQUENCE</scope>
</reference>
<evidence type="ECO:0000256" key="1">
    <source>
        <dbReference type="SAM" id="SignalP"/>
    </source>
</evidence>
<proteinExistence type="predicted"/>
<evidence type="ECO:0000313" key="3">
    <source>
        <dbReference type="Proteomes" id="UP000838756"/>
    </source>
</evidence>